<feature type="domain" description="Translocation and assembly module TamB C-terminal" evidence="6">
    <location>
        <begin position="1018"/>
        <end position="1431"/>
    </location>
</feature>
<evidence type="ECO:0000259" key="6">
    <source>
        <dbReference type="Pfam" id="PF04357"/>
    </source>
</evidence>
<feature type="region of interest" description="Disordered" evidence="5">
    <location>
        <begin position="1479"/>
        <end position="1498"/>
    </location>
</feature>
<evidence type="ECO:0000256" key="5">
    <source>
        <dbReference type="SAM" id="MobiDB-lite"/>
    </source>
</evidence>
<keyword evidence="2" id="KW-0812">Transmembrane</keyword>
<evidence type="ECO:0000313" key="8">
    <source>
        <dbReference type="Proteomes" id="UP000326570"/>
    </source>
</evidence>
<name>A0A5N1JA30_9BACT</name>
<evidence type="ECO:0000256" key="2">
    <source>
        <dbReference type="ARBA" id="ARBA00022692"/>
    </source>
</evidence>
<sequence length="1498" mass="167773">MFVLFLTAGLLLALRIPSVQTRAVQKAAEIVSETIEHKVTIGHVDIKPFTSVVLDRVRVLDIRGHELFYIGKLDADISVFSIFHPNKLSIGTLTLTNPRTHLIEYKGTDSLNLSTFIHSLGKLIKKDTTTVSKPFEFAIDRIVLQNGYFTYDNQNDPYSDYGIDYQHMKLANINGSLSEIAILGDTIKATIHRLTAIDTPSKTFLKKLDVKMTFAPEFWEWDNMDLRVGRSNLRHYVRFDYKHFFNFKDFNDSVHVTASLDSSAVFSDDIALFAPLLKDWDEQVVVTADIKGKTSRFDAKNVDIVYGKNTHVVGNVSATGLPNMRETFAELKLQPSTLDADDLKRYIPAEAFAYADRLGTVKLQGQFIGFYNDFVANGSFQTALGNFNSDINLKLNKNKTASSYRGYLKTNNFQLGKFIGDTDVLKTISIDGRLEGSGFDAQTAQVKLDATIRDIDFNNYKYRNITTNGQFSKQNFAGQFQVNDPNLVMSGNGAISLEPGNQRFDVKATIENANLKPLNFTPQNLSVKTTADLNFTGFKLDDLLGTANLSNTTLTYEDKPLQIDTLSLVSARTPEGRTLQLNSELLAFNTTGNFNYATLTEDIKTLIQEYELNFRNDAAATANYYRRKNARNVPQEYSLDFNLNLKQANPLLQIFVPNLRVSNRSVITGSFRNGQTAIFNVGGKIDTLIYGQNYLYSNNFEASTSKLPFSQDVLAQAFFTSKNQKIQSLGATDNFFVEGIWHNQKIQFASNLAQTNTTNKAAISGDLLFLPDRVQFVFSNSNVNILGKPWTIAPNNTVEFKGKEIDFQNLVIAHANQSLSIGGRLSQNPNEVLQVKIANFELQNLNPLMDQKMKGILNADLTARDVYDQVIVGSQLRIDSLFFDEVLIGNVAGSSDWDRRKSLLNVNLGIDRDNKRVVNVTGTYDPNAGDQQLNLLAAMDDAQIKLVEPFLKSFMTEMDGTMEGRIRILGKLSAPILKGVATVNNGRFKFNYLNTVYSFSDRVYFAENGIMFRGITLKDIYGNNATLNGGVYHDGFQNMVLDLKADFRRFMVLNTTRQQNELYYGSAIATGNVSVFGPTENMSVKVNARSEKGTRISIPLNNQVEVSRQSFIRFVNQNSKDTTGIKVAVEKQKVDLSGLNLDMNLDVTEDAYVEIIFDERTGDIVRGTGNGRIRMNVDTRGEFNMYGNYEVVQGAYNFTLYNVVNKEFMVRPGGTITWNGDPYAGILNISATYTQRVSLAQVMQATSDSTALADGRRYPVTVVMGLTGNLLTPEIKLDLEFNEVPSQLETLLQPFVANIRNDEQELNRQVFSLLVFKRLSPVGEFALGNAGGDALSSLSEFITNQFSDWISQVDTNLEVDIGLSGTDANGAPELQTRIGYRFLEGRLRVSRESSLGNTQAANNTSAAAVGDWRAEYYLRPDGKLRLKLQYVTSSINQYELNTFTTSSASLVHTEQFDSFRELFGRKKLSKRLQRIQAERERHRETIDSDEPRYVPPPI</sequence>
<keyword evidence="3" id="KW-1133">Transmembrane helix</keyword>
<comment type="caution">
    <text evidence="7">The sequence shown here is derived from an EMBL/GenBank/DDBJ whole genome shotgun (WGS) entry which is preliminary data.</text>
</comment>
<dbReference type="Pfam" id="PF04357">
    <property type="entry name" value="TamB"/>
    <property type="match status" value="1"/>
</dbReference>
<dbReference type="InterPro" id="IPR007452">
    <property type="entry name" value="TamB_C"/>
</dbReference>
<evidence type="ECO:0000313" key="7">
    <source>
        <dbReference type="EMBL" id="KAA9345868.1"/>
    </source>
</evidence>
<accession>A0A5N1JA30</accession>
<dbReference type="RefSeq" id="WP_150902011.1">
    <property type="nucleotide sequence ID" value="NZ_VTWT01000001.1"/>
</dbReference>
<dbReference type="EMBL" id="VTWT01000001">
    <property type="protein sequence ID" value="KAA9345868.1"/>
    <property type="molecule type" value="Genomic_DNA"/>
</dbReference>
<dbReference type="GO" id="GO:0009306">
    <property type="term" value="P:protein secretion"/>
    <property type="evidence" value="ECO:0007669"/>
    <property type="project" value="InterPro"/>
</dbReference>
<feature type="compositionally biased region" description="Basic and acidic residues" evidence="5">
    <location>
        <begin position="1479"/>
        <end position="1492"/>
    </location>
</feature>
<gene>
    <name evidence="7" type="ORF">F0P94_01945</name>
</gene>
<protein>
    <recommendedName>
        <fullName evidence="6">Translocation and assembly module TamB C-terminal domain-containing protein</fullName>
    </recommendedName>
</protein>
<evidence type="ECO:0000256" key="1">
    <source>
        <dbReference type="ARBA" id="ARBA00004167"/>
    </source>
</evidence>
<evidence type="ECO:0000256" key="4">
    <source>
        <dbReference type="ARBA" id="ARBA00023136"/>
    </source>
</evidence>
<keyword evidence="4" id="KW-0472">Membrane</keyword>
<dbReference type="Proteomes" id="UP000326570">
    <property type="component" value="Unassembled WGS sequence"/>
</dbReference>
<dbReference type="GO" id="GO:0005886">
    <property type="term" value="C:plasma membrane"/>
    <property type="evidence" value="ECO:0007669"/>
    <property type="project" value="InterPro"/>
</dbReference>
<evidence type="ECO:0000256" key="3">
    <source>
        <dbReference type="ARBA" id="ARBA00022989"/>
    </source>
</evidence>
<proteinExistence type="predicted"/>
<keyword evidence="8" id="KW-1185">Reference proteome</keyword>
<organism evidence="7 8">
    <name type="scientific">Adhaeribacter soli</name>
    <dbReference type="NCBI Taxonomy" id="2607655"/>
    <lineage>
        <taxon>Bacteria</taxon>
        <taxon>Pseudomonadati</taxon>
        <taxon>Bacteroidota</taxon>
        <taxon>Cytophagia</taxon>
        <taxon>Cytophagales</taxon>
        <taxon>Hymenobacteraceae</taxon>
        <taxon>Adhaeribacter</taxon>
    </lineage>
</organism>
<comment type="subcellular location">
    <subcellularLocation>
        <location evidence="1">Membrane</location>
        <topology evidence="1">Single-pass membrane protein</topology>
    </subcellularLocation>
</comment>
<reference evidence="7 8" key="1">
    <citation type="submission" date="2019-09" db="EMBL/GenBank/DDBJ databases">
        <title>Genome sequence of Adhaeribacter sp. M2.</title>
        <authorList>
            <person name="Srinivasan S."/>
        </authorList>
    </citation>
    <scope>NUCLEOTIDE SEQUENCE [LARGE SCALE GENOMIC DNA]</scope>
    <source>
        <strain evidence="7 8">M2</strain>
    </source>
</reference>